<sequence length="630" mass="70953">CHVSTLTAAGAVPDSKSPLYDNVSLRNVHEDPRSPECVEVARGWLRDCLENHPRCKESAAIEQTLPTRVIDVGTECQDPRLVIPGDAVGRYAALSYRWGGKDSHGVMLTEVTLAGFQQGIPLASLPKTLQDAIQVVRWLEIPYVWIDAICIIQDSEEDWIKEAGRMSEVYSNATLGLFATNAESAASGFLKRRKNHAEFCVPYTELQPNGPRPGYGVRAADFEKLFLRFDHPGHHGDDEYGKSTWTARGWTLQERLAPLRGLGYTELQITWNCLTCEVRENGLGKEDGTYQSDMKEYVGGSTGSALISSLASRWNTLTRLQGLHVSELPTVQFWCYVLRNYQCRSLSNESDRLPAVAGLAKTLEDRSLGTDRYFAGLWESDLVLGLWWEVRADSSDVPLEQGSQISAGTTVVDVPSWSWASVGSGAYYRLEGDWESKYYVEPLMMIQSPESADDKERFIPREPLVLRVTAPCRFLSTSWCSEEDSADIDDLAQAAFEKVLFHQFARQVKGSEPGALDEEYQWGRMSEYAQKHRPWDGQQFLAMQVLERKLKNPPQTELVDGQCAFYMILESVQHEVGQYRRVAALTLSAYESSIEGKSPIMDRNGLKVYEASLVQMIREQQWQQMELQLV</sequence>
<dbReference type="PANTHER" id="PTHR33112">
    <property type="entry name" value="DOMAIN PROTEIN, PUTATIVE-RELATED"/>
    <property type="match status" value="1"/>
</dbReference>
<dbReference type="OrthoDB" id="5125733at2759"/>
<evidence type="ECO:0000313" key="3">
    <source>
        <dbReference type="Proteomes" id="UP000190776"/>
    </source>
</evidence>
<dbReference type="EMBL" id="MSZU01000085">
    <property type="protein sequence ID" value="OMP85183.1"/>
    <property type="molecule type" value="Genomic_DNA"/>
</dbReference>
<dbReference type="Pfam" id="PF06985">
    <property type="entry name" value="HET"/>
    <property type="match status" value="1"/>
</dbReference>
<dbReference type="STRING" id="420778.A0A1S8BCZ0"/>
<proteinExistence type="predicted"/>
<dbReference type="InterPro" id="IPR010730">
    <property type="entry name" value="HET"/>
</dbReference>
<evidence type="ECO:0000259" key="1">
    <source>
        <dbReference type="Pfam" id="PF06985"/>
    </source>
</evidence>
<feature type="non-terminal residue" evidence="2">
    <location>
        <position position="1"/>
    </location>
</feature>
<gene>
    <name evidence="2" type="ORF">BK809_0000283</name>
</gene>
<name>A0A1S8BCZ0_9PEZI</name>
<dbReference type="Proteomes" id="UP000190776">
    <property type="component" value="Unassembled WGS sequence"/>
</dbReference>
<comment type="caution">
    <text evidence="2">The sequence shown here is derived from an EMBL/GenBank/DDBJ whole genome shotgun (WGS) entry which is preliminary data.</text>
</comment>
<dbReference type="PANTHER" id="PTHR33112:SF16">
    <property type="entry name" value="HETEROKARYON INCOMPATIBILITY DOMAIN-CONTAINING PROTEIN"/>
    <property type="match status" value="1"/>
</dbReference>
<reference evidence="2 3" key="1">
    <citation type="submission" date="2017-01" db="EMBL/GenBank/DDBJ databases">
        <title>Draft genome sequence of Diplodia seriata F98.1, a fungal species involved in grapevine trunk diseases.</title>
        <authorList>
            <person name="Robert-Siegwald G."/>
            <person name="Vallet J."/>
            <person name="Abou-Mansour E."/>
            <person name="Xu J."/>
            <person name="Rey P."/>
            <person name="Bertsch C."/>
            <person name="Rego C."/>
            <person name="Larignon P."/>
            <person name="Fontaine F."/>
            <person name="Lebrun M.-H."/>
        </authorList>
    </citation>
    <scope>NUCLEOTIDE SEQUENCE [LARGE SCALE GENOMIC DNA]</scope>
    <source>
        <strain evidence="2 3">F98.1</strain>
    </source>
</reference>
<dbReference type="AlphaFoldDB" id="A0A1S8BCZ0"/>
<protein>
    <recommendedName>
        <fullName evidence="1">Heterokaryon incompatibility domain-containing protein</fullName>
    </recommendedName>
</protein>
<feature type="domain" description="Heterokaryon incompatibility" evidence="1">
    <location>
        <begin position="91"/>
        <end position="254"/>
    </location>
</feature>
<organism evidence="2 3">
    <name type="scientific">Diplodia seriata</name>
    <dbReference type="NCBI Taxonomy" id="420778"/>
    <lineage>
        <taxon>Eukaryota</taxon>
        <taxon>Fungi</taxon>
        <taxon>Dikarya</taxon>
        <taxon>Ascomycota</taxon>
        <taxon>Pezizomycotina</taxon>
        <taxon>Dothideomycetes</taxon>
        <taxon>Dothideomycetes incertae sedis</taxon>
        <taxon>Botryosphaeriales</taxon>
        <taxon>Botryosphaeriaceae</taxon>
        <taxon>Diplodia</taxon>
    </lineage>
</organism>
<accession>A0A1S8BCZ0</accession>
<evidence type="ECO:0000313" key="2">
    <source>
        <dbReference type="EMBL" id="OMP85183.1"/>
    </source>
</evidence>